<name>A0A6N2XN36_9BACE</name>
<dbReference type="EMBL" id="CACRSZ010000102">
    <property type="protein sequence ID" value="VYT55764.1"/>
    <property type="molecule type" value="Genomic_DNA"/>
</dbReference>
<organism evidence="1">
    <name type="scientific">Bacteroides faecis</name>
    <dbReference type="NCBI Taxonomy" id="674529"/>
    <lineage>
        <taxon>Bacteria</taxon>
        <taxon>Pseudomonadati</taxon>
        <taxon>Bacteroidota</taxon>
        <taxon>Bacteroidia</taxon>
        <taxon>Bacteroidales</taxon>
        <taxon>Bacteroidaceae</taxon>
        <taxon>Bacteroides</taxon>
    </lineage>
</organism>
<gene>
    <name evidence="1" type="ORF">BFLFYP10_05021</name>
</gene>
<accession>A0A6N2XN36</accession>
<reference evidence="1" key="1">
    <citation type="submission" date="2019-11" db="EMBL/GenBank/DDBJ databases">
        <authorList>
            <person name="Feng L."/>
        </authorList>
    </citation>
    <scope>NUCLEOTIDE SEQUENCE</scope>
    <source>
        <strain evidence="1">BfaecisLFYP10</strain>
    </source>
</reference>
<proteinExistence type="predicted"/>
<sequence>MIVIVQYLVFGSGDIDRFEYIVTIFVFGSHFLSQIEDTGVTALGNFPFHFQFEVLEFVSEDQISAVTVLRFTAAGTVELDTAVLDSPLGRHSVLTVTTPSVECFFVKDGDVTIRIYRQLQAVRLCRF</sequence>
<evidence type="ECO:0000313" key="1">
    <source>
        <dbReference type="EMBL" id="VYT55764.1"/>
    </source>
</evidence>
<protein>
    <submittedName>
        <fullName evidence="1">Uncharacterized protein</fullName>
    </submittedName>
</protein>
<dbReference type="AlphaFoldDB" id="A0A6N2XN36"/>